<dbReference type="OrthoDB" id="1729737at2759"/>
<protein>
    <submittedName>
        <fullName evidence="5">Uncharacterized protein</fullName>
    </submittedName>
</protein>
<dbReference type="STRING" id="3983.A0A2C9UA74"/>
<comment type="similarity">
    <text evidence="2">Belongs to the LAZY family.</text>
</comment>
<feature type="compositionally biased region" description="Polar residues" evidence="4">
    <location>
        <begin position="205"/>
        <end position="215"/>
    </location>
</feature>
<evidence type="ECO:0000256" key="1">
    <source>
        <dbReference type="ARBA" id="ARBA00022604"/>
    </source>
</evidence>
<keyword evidence="6" id="KW-1185">Reference proteome</keyword>
<dbReference type="GO" id="GO:0009630">
    <property type="term" value="P:gravitropism"/>
    <property type="evidence" value="ECO:0007669"/>
    <property type="project" value="InterPro"/>
</dbReference>
<accession>A0A2C9UA74</accession>
<gene>
    <name evidence="5" type="ORF">MANES_16G093700v8</name>
</gene>
<keyword evidence="1" id="KW-0341">Growth regulation</keyword>
<reference evidence="6" key="1">
    <citation type="journal article" date="2016" name="Nat. Biotechnol.">
        <title>Sequencing wild and cultivated cassava and related species reveals extensive interspecific hybridization and genetic diversity.</title>
        <authorList>
            <person name="Bredeson J.V."/>
            <person name="Lyons J.B."/>
            <person name="Prochnik S.E."/>
            <person name="Wu G.A."/>
            <person name="Ha C.M."/>
            <person name="Edsinger-Gonzales E."/>
            <person name="Grimwood J."/>
            <person name="Schmutz J."/>
            <person name="Rabbi I.Y."/>
            <person name="Egesi C."/>
            <person name="Nauluvula P."/>
            <person name="Lebot V."/>
            <person name="Ndunguru J."/>
            <person name="Mkamilo G."/>
            <person name="Bart R.S."/>
            <person name="Setter T.L."/>
            <person name="Gleadow R.M."/>
            <person name="Kulakow P."/>
            <person name="Ferguson M.E."/>
            <person name="Rounsley S."/>
            <person name="Rokhsar D.S."/>
        </authorList>
    </citation>
    <scope>NUCLEOTIDE SEQUENCE [LARGE SCALE GENOMIC DNA]</scope>
    <source>
        <strain evidence="6">cv. AM560-2</strain>
    </source>
</reference>
<evidence type="ECO:0000256" key="4">
    <source>
        <dbReference type="SAM" id="MobiDB-lite"/>
    </source>
</evidence>
<dbReference type="OMA" id="QDRDHDI"/>
<dbReference type="Proteomes" id="UP000091857">
    <property type="component" value="Chromosome 16"/>
</dbReference>
<organism evidence="5 6">
    <name type="scientific">Manihot esculenta</name>
    <name type="common">Cassava</name>
    <name type="synonym">Jatropha manihot</name>
    <dbReference type="NCBI Taxonomy" id="3983"/>
    <lineage>
        <taxon>Eukaryota</taxon>
        <taxon>Viridiplantae</taxon>
        <taxon>Streptophyta</taxon>
        <taxon>Embryophyta</taxon>
        <taxon>Tracheophyta</taxon>
        <taxon>Spermatophyta</taxon>
        <taxon>Magnoliopsida</taxon>
        <taxon>eudicotyledons</taxon>
        <taxon>Gunneridae</taxon>
        <taxon>Pentapetalae</taxon>
        <taxon>rosids</taxon>
        <taxon>fabids</taxon>
        <taxon>Malpighiales</taxon>
        <taxon>Euphorbiaceae</taxon>
        <taxon>Crotonoideae</taxon>
        <taxon>Manihoteae</taxon>
        <taxon>Manihot</taxon>
    </lineage>
</organism>
<evidence type="ECO:0000313" key="5">
    <source>
        <dbReference type="EMBL" id="OAY27025.1"/>
    </source>
</evidence>
<evidence type="ECO:0000256" key="3">
    <source>
        <dbReference type="SAM" id="Coils"/>
    </source>
</evidence>
<dbReference type="GO" id="GO:0040008">
    <property type="term" value="P:regulation of growth"/>
    <property type="evidence" value="ECO:0007669"/>
    <property type="project" value="InterPro"/>
</dbReference>
<evidence type="ECO:0000256" key="2">
    <source>
        <dbReference type="ARBA" id="ARBA00024198"/>
    </source>
</evidence>
<dbReference type="PANTHER" id="PTHR34045:SF11">
    <property type="entry name" value="PH DOMAIN-CONTAINING PROTEIN"/>
    <property type="match status" value="1"/>
</dbReference>
<feature type="region of interest" description="Disordered" evidence="4">
    <location>
        <begin position="204"/>
        <end position="223"/>
    </location>
</feature>
<dbReference type="EMBL" id="CM004402">
    <property type="protein sequence ID" value="OAY27025.1"/>
    <property type="molecule type" value="Genomic_DNA"/>
</dbReference>
<dbReference type="Gramene" id="Manes.16G093700.1.v8.1">
    <property type="protein sequence ID" value="Manes.16G093700.1.v8.1.CDS"/>
    <property type="gene ID" value="Manes.16G093700.v8.1"/>
</dbReference>
<dbReference type="InterPro" id="IPR044683">
    <property type="entry name" value="LAZY"/>
</dbReference>
<keyword evidence="3" id="KW-0175">Coiled coil</keyword>
<dbReference type="PANTHER" id="PTHR34045">
    <property type="entry name" value="OS03G0406300 PROTEIN"/>
    <property type="match status" value="1"/>
</dbReference>
<sequence length="255" mass="28761">MKIFGWMQKKLSGRHAAKKHNSISVNHHITQHEPRNQEFSDWPHGLLAIGTFGNDSTKGDSKPNYVQENLSQDLQLTLEEVEKLQDELNLLFNKQYGSTSDEAESNTEKLALDKFVNGNPSSEEDDKDHCHLQGSTTAILGRGKGICSADNTGCAINKKSLSFLLKKMLICRGGFAPTLSLRDQVPESRMEKMLRAILHKKIYPQNPSSNSSTTKKYLENKHKPRSIKGEDDINYKDDNGSKWVKTDSEYIVLEI</sequence>
<feature type="coiled-coil region" evidence="3">
    <location>
        <begin position="67"/>
        <end position="94"/>
    </location>
</feature>
<dbReference type="AlphaFoldDB" id="A0A2C9UA74"/>
<comment type="caution">
    <text evidence="5">The sequence shown here is derived from an EMBL/GenBank/DDBJ whole genome shotgun (WGS) entry which is preliminary data.</text>
</comment>
<evidence type="ECO:0000313" key="6">
    <source>
        <dbReference type="Proteomes" id="UP000091857"/>
    </source>
</evidence>
<name>A0A2C9UA74_MANES</name>
<proteinExistence type="inferred from homology"/>